<evidence type="ECO:0000313" key="2">
    <source>
        <dbReference type="EMBL" id="KAK5619085.1"/>
    </source>
</evidence>
<keyword evidence="3" id="KW-1185">Reference proteome</keyword>
<protein>
    <submittedName>
        <fullName evidence="2">Uncharacterized protein</fullName>
    </submittedName>
</protein>
<feature type="region of interest" description="Disordered" evidence="1">
    <location>
        <begin position="1"/>
        <end position="30"/>
    </location>
</feature>
<name>A0AAV9SCN7_9TELE</name>
<evidence type="ECO:0000313" key="3">
    <source>
        <dbReference type="Proteomes" id="UP001311232"/>
    </source>
</evidence>
<proteinExistence type="predicted"/>
<dbReference type="EMBL" id="JAHHUM010000587">
    <property type="protein sequence ID" value="KAK5619085.1"/>
    <property type="molecule type" value="Genomic_DNA"/>
</dbReference>
<comment type="caution">
    <text evidence="2">The sequence shown here is derived from an EMBL/GenBank/DDBJ whole genome shotgun (WGS) entry which is preliminary data.</text>
</comment>
<evidence type="ECO:0000256" key="1">
    <source>
        <dbReference type="SAM" id="MobiDB-lite"/>
    </source>
</evidence>
<dbReference type="AlphaFoldDB" id="A0AAV9SCN7"/>
<dbReference type="Proteomes" id="UP001311232">
    <property type="component" value="Unassembled WGS sequence"/>
</dbReference>
<reference evidence="2 3" key="1">
    <citation type="submission" date="2021-06" db="EMBL/GenBank/DDBJ databases">
        <authorList>
            <person name="Palmer J.M."/>
        </authorList>
    </citation>
    <scope>NUCLEOTIDE SEQUENCE [LARGE SCALE GENOMIC DNA]</scope>
    <source>
        <strain evidence="2 3">MEX-2019</strain>
        <tissue evidence="2">Muscle</tissue>
    </source>
</reference>
<sequence length="96" mass="10583">MTPPDPGTAMTPPGPCGSMTPSDQAMEGGHSHCLRVKKVLNLLMELRDQHKEAQPISSAVHVERMATIEDLEREEERLCDPKAFDALVGFKSGRNR</sequence>
<accession>A0AAV9SCN7</accession>
<organism evidence="2 3">
    <name type="scientific">Crenichthys baileyi</name>
    <name type="common">White River springfish</name>
    <dbReference type="NCBI Taxonomy" id="28760"/>
    <lineage>
        <taxon>Eukaryota</taxon>
        <taxon>Metazoa</taxon>
        <taxon>Chordata</taxon>
        <taxon>Craniata</taxon>
        <taxon>Vertebrata</taxon>
        <taxon>Euteleostomi</taxon>
        <taxon>Actinopterygii</taxon>
        <taxon>Neopterygii</taxon>
        <taxon>Teleostei</taxon>
        <taxon>Neoteleostei</taxon>
        <taxon>Acanthomorphata</taxon>
        <taxon>Ovalentaria</taxon>
        <taxon>Atherinomorphae</taxon>
        <taxon>Cyprinodontiformes</taxon>
        <taxon>Goodeidae</taxon>
        <taxon>Crenichthys</taxon>
    </lineage>
</organism>
<gene>
    <name evidence="2" type="ORF">CRENBAI_000404</name>
</gene>